<sequence>MNINKNHVSLLARAFEKDPMFEYLFSNKNNKDQSKTLIKFIIKRNHLSDGMILTDHTKNPGYVAVLERPENLARVSVGAKVRLNIKMLLLVFQLPFHVLRFLTKYQKQTVASAPNAPHYYITMIGVEPSFQGRGLGKKVLKEIHELAASSQPPSPIALDTENDQNIAYYEKLGYELKDTKVIDGLKVYCMTRPAEQSK</sequence>
<dbReference type="EC" id="2.3.1.-" evidence="2"/>
<dbReference type="EMBL" id="CP144914">
    <property type="protein sequence ID" value="WWD80244.1"/>
    <property type="molecule type" value="Genomic_DNA"/>
</dbReference>
<dbReference type="Proteomes" id="UP000321816">
    <property type="component" value="Chromosome"/>
</dbReference>
<feature type="domain" description="N-acetyltransferase" evidence="1">
    <location>
        <begin position="51"/>
        <end position="195"/>
    </location>
</feature>
<dbReference type="RefSeq" id="WP_147804249.1">
    <property type="nucleotide sequence ID" value="NZ_CP144914.1"/>
</dbReference>
<dbReference type="CDD" id="cd04301">
    <property type="entry name" value="NAT_SF"/>
    <property type="match status" value="1"/>
</dbReference>
<dbReference type="PANTHER" id="PTHR42791:SF1">
    <property type="entry name" value="N-ACETYLTRANSFERASE DOMAIN-CONTAINING PROTEIN"/>
    <property type="match status" value="1"/>
</dbReference>
<reference evidence="2 3" key="1">
    <citation type="submission" date="2024-01" db="EMBL/GenBank/DDBJ databases">
        <title>Complete Genome Sequence of Alkalicoccus halolimnae BZ-SZ-XJ29T, a Moderately Halophilic Bacterium Isolated from a Salt Lake.</title>
        <authorList>
            <person name="Zhao B."/>
        </authorList>
    </citation>
    <scope>NUCLEOTIDE SEQUENCE [LARGE SCALE GENOMIC DNA]</scope>
    <source>
        <strain evidence="2 3">BZ-SZ-XJ29</strain>
    </source>
</reference>
<evidence type="ECO:0000313" key="2">
    <source>
        <dbReference type="EMBL" id="WWD80244.1"/>
    </source>
</evidence>
<dbReference type="Gene3D" id="3.40.630.30">
    <property type="match status" value="1"/>
</dbReference>
<organism evidence="2 3">
    <name type="scientific">Alkalicoccus halolimnae</name>
    <dbReference type="NCBI Taxonomy" id="1667239"/>
    <lineage>
        <taxon>Bacteria</taxon>
        <taxon>Bacillati</taxon>
        <taxon>Bacillota</taxon>
        <taxon>Bacilli</taxon>
        <taxon>Bacillales</taxon>
        <taxon>Bacillaceae</taxon>
        <taxon>Alkalicoccus</taxon>
    </lineage>
</organism>
<proteinExistence type="predicted"/>
<dbReference type="OrthoDB" id="9775804at2"/>
<dbReference type="PROSITE" id="PS51186">
    <property type="entry name" value="GNAT"/>
    <property type="match status" value="1"/>
</dbReference>
<dbReference type="InterPro" id="IPR016181">
    <property type="entry name" value="Acyl_CoA_acyltransferase"/>
</dbReference>
<evidence type="ECO:0000313" key="3">
    <source>
        <dbReference type="Proteomes" id="UP000321816"/>
    </source>
</evidence>
<dbReference type="SUPFAM" id="SSF55729">
    <property type="entry name" value="Acyl-CoA N-acyltransferases (Nat)"/>
    <property type="match status" value="1"/>
</dbReference>
<keyword evidence="3" id="KW-1185">Reference proteome</keyword>
<accession>A0A5C7F5Y3</accession>
<dbReference type="Pfam" id="PF00583">
    <property type="entry name" value="Acetyltransf_1"/>
    <property type="match status" value="1"/>
</dbReference>
<dbReference type="InterPro" id="IPR000182">
    <property type="entry name" value="GNAT_dom"/>
</dbReference>
<keyword evidence="2" id="KW-0012">Acyltransferase</keyword>
<dbReference type="KEGG" id="ahal:FTX54_001375"/>
<dbReference type="AlphaFoldDB" id="A0A5C7F5Y3"/>
<gene>
    <name evidence="2" type="ORF">FTX54_001375</name>
</gene>
<evidence type="ECO:0000259" key="1">
    <source>
        <dbReference type="PROSITE" id="PS51186"/>
    </source>
</evidence>
<protein>
    <submittedName>
        <fullName evidence="2">GNAT family N-acetyltransferase</fullName>
        <ecNumber evidence="2">2.3.1.-</ecNumber>
    </submittedName>
</protein>
<keyword evidence="2" id="KW-0808">Transferase</keyword>
<name>A0A5C7F5Y3_9BACI</name>
<dbReference type="PANTHER" id="PTHR42791">
    <property type="entry name" value="GNAT FAMILY ACETYLTRANSFERASE"/>
    <property type="match status" value="1"/>
</dbReference>
<dbReference type="GO" id="GO:0016747">
    <property type="term" value="F:acyltransferase activity, transferring groups other than amino-acyl groups"/>
    <property type="evidence" value="ECO:0007669"/>
    <property type="project" value="InterPro"/>
</dbReference>
<dbReference type="InterPro" id="IPR052523">
    <property type="entry name" value="Trichothecene_AcTrans"/>
</dbReference>